<dbReference type="OrthoDB" id="7882129at2759"/>
<dbReference type="KEGG" id="soy:115879943"/>
<dbReference type="Pfam" id="PF06757">
    <property type="entry name" value="Ins_allergen_rp"/>
    <property type="match status" value="1"/>
</dbReference>
<dbReference type="PANTHER" id="PTHR21163:SF1">
    <property type="entry name" value="PROTEIN G12"/>
    <property type="match status" value="1"/>
</dbReference>
<proteinExistence type="predicted"/>
<evidence type="ECO:0000313" key="2">
    <source>
        <dbReference type="Proteomes" id="UP000504635"/>
    </source>
</evidence>
<dbReference type="RefSeq" id="XP_030752870.1">
    <property type="nucleotide sequence ID" value="XM_030897010.1"/>
</dbReference>
<evidence type="ECO:0000256" key="1">
    <source>
        <dbReference type="SAM" id="SignalP"/>
    </source>
</evidence>
<dbReference type="Proteomes" id="UP000504635">
    <property type="component" value="Unplaced"/>
</dbReference>
<protein>
    <submittedName>
        <fullName evidence="3">Uncharacterized protein LOC115879943</fullName>
    </submittedName>
</protein>
<feature type="signal peptide" evidence="1">
    <location>
        <begin position="1"/>
        <end position="21"/>
    </location>
</feature>
<dbReference type="InParanoid" id="A0A6J2XPT3"/>
<name>A0A6J2XPT3_SITOR</name>
<sequence>MKQRYSLFLSMVVCLLPAVLAGPSTGSPVSSASPFDPLHVLISLIPKDKVFEIERNHLEHDEGFKSAVKFLQSKNWTDLVDSVLSSKEYKMFHNMTRKYNFKLYEAVTCLREHIESLKIEGPLLAPPNLASFISDLEAIIPIPEIAKMLATGLRDPQIVKLRSEIASKENKKIAETLHKMPQMKKMRAILREMKFDVDTYISMVYTFLGWGSPLFRVV</sequence>
<dbReference type="InterPro" id="IPR010629">
    <property type="entry name" value="Ins_allergen"/>
</dbReference>
<dbReference type="PANTHER" id="PTHR21163">
    <property type="entry name" value="PROTEIN G12"/>
    <property type="match status" value="1"/>
</dbReference>
<accession>A0A6J2XPT3</accession>
<feature type="chain" id="PRO_5026926359" evidence="1">
    <location>
        <begin position="22"/>
        <end position="218"/>
    </location>
</feature>
<keyword evidence="2" id="KW-1185">Reference proteome</keyword>
<organism evidence="2 3">
    <name type="scientific">Sitophilus oryzae</name>
    <name type="common">Rice weevil</name>
    <name type="synonym">Curculio oryzae</name>
    <dbReference type="NCBI Taxonomy" id="7048"/>
    <lineage>
        <taxon>Eukaryota</taxon>
        <taxon>Metazoa</taxon>
        <taxon>Ecdysozoa</taxon>
        <taxon>Arthropoda</taxon>
        <taxon>Hexapoda</taxon>
        <taxon>Insecta</taxon>
        <taxon>Pterygota</taxon>
        <taxon>Neoptera</taxon>
        <taxon>Endopterygota</taxon>
        <taxon>Coleoptera</taxon>
        <taxon>Polyphaga</taxon>
        <taxon>Cucujiformia</taxon>
        <taxon>Curculionidae</taxon>
        <taxon>Dryophthorinae</taxon>
        <taxon>Sitophilus</taxon>
    </lineage>
</organism>
<dbReference type="AlphaFoldDB" id="A0A6J2XPT3"/>
<evidence type="ECO:0000313" key="3">
    <source>
        <dbReference type="RefSeq" id="XP_030752870.1"/>
    </source>
</evidence>
<reference evidence="3" key="1">
    <citation type="submission" date="2025-08" db="UniProtKB">
        <authorList>
            <consortium name="RefSeq"/>
        </authorList>
    </citation>
    <scope>IDENTIFICATION</scope>
    <source>
        <tissue evidence="3">Gonads</tissue>
    </source>
</reference>
<dbReference type="GeneID" id="115879943"/>
<gene>
    <name evidence="3" type="primary">LOC115879943</name>
</gene>
<keyword evidence="1" id="KW-0732">Signal</keyword>